<dbReference type="Proteomes" id="UP001185012">
    <property type="component" value="Unassembled WGS sequence"/>
</dbReference>
<accession>A0ABU1IMN9</accession>
<gene>
    <name evidence="1" type="ORF">JOE21_002037</name>
</gene>
<comment type="caution">
    <text evidence="1">The sequence shown here is derived from an EMBL/GenBank/DDBJ whole genome shotgun (WGS) entry which is preliminary data.</text>
</comment>
<reference evidence="1 2" key="1">
    <citation type="submission" date="2023-07" db="EMBL/GenBank/DDBJ databases">
        <title>Genomic Encyclopedia of Type Strains, Phase IV (KMG-IV): sequencing the most valuable type-strain genomes for metagenomic binning, comparative biology and taxonomic classification.</title>
        <authorList>
            <person name="Goeker M."/>
        </authorList>
    </citation>
    <scope>NUCLEOTIDE SEQUENCE [LARGE SCALE GENOMIC DNA]</scope>
    <source>
        <strain evidence="1 2">DSM 45903</strain>
    </source>
</reference>
<evidence type="ECO:0000313" key="2">
    <source>
        <dbReference type="Proteomes" id="UP001185012"/>
    </source>
</evidence>
<dbReference type="EMBL" id="JAVDQG010000004">
    <property type="protein sequence ID" value="MDR6226031.1"/>
    <property type="molecule type" value="Genomic_DNA"/>
</dbReference>
<name>A0ABU1IMN9_9BACL</name>
<protein>
    <submittedName>
        <fullName evidence="1">Uncharacterized protein</fullName>
    </submittedName>
</protein>
<evidence type="ECO:0000313" key="1">
    <source>
        <dbReference type="EMBL" id="MDR6226031.1"/>
    </source>
</evidence>
<keyword evidence="2" id="KW-1185">Reference proteome</keyword>
<sequence>MVESLCTHRAQVSPYGWIRQALIARGHEWMRDSGKWKIEMDKKQTEVANI</sequence>
<organism evidence="1 2">
    <name type="scientific">Desmospora profundinema</name>
    <dbReference type="NCBI Taxonomy" id="1571184"/>
    <lineage>
        <taxon>Bacteria</taxon>
        <taxon>Bacillati</taxon>
        <taxon>Bacillota</taxon>
        <taxon>Bacilli</taxon>
        <taxon>Bacillales</taxon>
        <taxon>Thermoactinomycetaceae</taxon>
        <taxon>Desmospora</taxon>
    </lineage>
</organism>
<proteinExistence type="predicted"/>